<dbReference type="Proteomes" id="UP000176952">
    <property type="component" value="Unassembled WGS sequence"/>
</dbReference>
<dbReference type="PROSITE" id="PS00761">
    <property type="entry name" value="SPASE_I_3"/>
    <property type="match status" value="1"/>
</dbReference>
<feature type="domain" description="Peptidase S26" evidence="7">
    <location>
        <begin position="2"/>
        <end position="161"/>
    </location>
</feature>
<dbReference type="SUPFAM" id="SSF51306">
    <property type="entry name" value="LexA/Signal peptidase"/>
    <property type="match status" value="1"/>
</dbReference>
<evidence type="ECO:0000256" key="5">
    <source>
        <dbReference type="PIRSR" id="PIRSR600223-1"/>
    </source>
</evidence>
<feature type="active site" evidence="5">
    <location>
        <position position="74"/>
    </location>
</feature>
<evidence type="ECO:0000256" key="3">
    <source>
        <dbReference type="ARBA" id="ARBA00013208"/>
    </source>
</evidence>
<dbReference type="GO" id="GO:0006465">
    <property type="term" value="P:signal peptide processing"/>
    <property type="evidence" value="ECO:0007669"/>
    <property type="project" value="InterPro"/>
</dbReference>
<dbReference type="GO" id="GO:0016020">
    <property type="term" value="C:membrane"/>
    <property type="evidence" value="ECO:0007669"/>
    <property type="project" value="UniProtKB-SubCell"/>
</dbReference>
<dbReference type="PANTHER" id="PTHR43390:SF1">
    <property type="entry name" value="CHLOROPLAST PROCESSING PEPTIDASE"/>
    <property type="match status" value="1"/>
</dbReference>
<reference evidence="8 9" key="1">
    <citation type="journal article" date="2016" name="Nat. Commun.">
        <title>Thousands of microbial genomes shed light on interconnected biogeochemical processes in an aquifer system.</title>
        <authorList>
            <person name="Anantharaman K."/>
            <person name="Brown C.T."/>
            <person name="Hug L.A."/>
            <person name="Sharon I."/>
            <person name="Castelle C.J."/>
            <person name="Probst A.J."/>
            <person name="Thomas B.C."/>
            <person name="Singh A."/>
            <person name="Wilkins M.J."/>
            <person name="Karaoz U."/>
            <person name="Brodie E.L."/>
            <person name="Williams K.H."/>
            <person name="Hubbard S.S."/>
            <person name="Banfield J.F."/>
        </authorList>
    </citation>
    <scope>NUCLEOTIDE SEQUENCE [LARGE SCALE GENOMIC DNA]</scope>
</reference>
<dbReference type="InterPro" id="IPR019757">
    <property type="entry name" value="Pept_S26A_signal_pept_1_Lys-AS"/>
</dbReference>
<dbReference type="CDD" id="cd06530">
    <property type="entry name" value="S26_SPase_I"/>
    <property type="match status" value="1"/>
</dbReference>
<proteinExistence type="inferred from homology"/>
<comment type="caution">
    <text evidence="8">The sequence shown here is derived from an EMBL/GenBank/DDBJ whole genome shotgun (WGS) entry which is preliminary data.</text>
</comment>
<evidence type="ECO:0000256" key="1">
    <source>
        <dbReference type="ARBA" id="ARBA00000677"/>
    </source>
</evidence>
<evidence type="ECO:0000256" key="2">
    <source>
        <dbReference type="ARBA" id="ARBA00009370"/>
    </source>
</evidence>
<accession>A0A1G2B6A2</accession>
<comment type="catalytic activity">
    <reaction evidence="1 6">
        <text>Cleavage of hydrophobic, N-terminal signal or leader sequences from secreted and periplasmic proteins.</text>
        <dbReference type="EC" id="3.4.21.89"/>
    </reaction>
</comment>
<sequence>MEVIKVVIIASLILIPTRQFLIKPFYVRGASMEPNFHDFEYLVIDELSFRFREPKRGEVVVFHNPTNKSEFFIKRIVGLPGDKVQIKNNEITVYDAGHPEGFTLDEFYLGPSVVTSGRYTTTVGVDEYYVLGDNRAASHDSRAFGSIAAPSVVGRIWLRAWPPKRLTHFTPFTYPLVTQ</sequence>
<organism evidence="8 9">
    <name type="scientific">Candidatus Kerfeldbacteria bacterium RIFCSPHIGHO2_12_FULL_48_17</name>
    <dbReference type="NCBI Taxonomy" id="1798542"/>
    <lineage>
        <taxon>Bacteria</taxon>
        <taxon>Candidatus Kerfeldiibacteriota</taxon>
    </lineage>
</organism>
<evidence type="ECO:0000313" key="9">
    <source>
        <dbReference type="Proteomes" id="UP000176952"/>
    </source>
</evidence>
<evidence type="ECO:0000256" key="4">
    <source>
        <dbReference type="ARBA" id="ARBA00022801"/>
    </source>
</evidence>
<dbReference type="GO" id="GO:0009003">
    <property type="term" value="F:signal peptidase activity"/>
    <property type="evidence" value="ECO:0007669"/>
    <property type="project" value="UniProtKB-EC"/>
</dbReference>
<dbReference type="AlphaFoldDB" id="A0A1G2B6A2"/>
<dbReference type="InterPro" id="IPR036286">
    <property type="entry name" value="LexA/Signal_pep-like_sf"/>
</dbReference>
<keyword evidence="6" id="KW-0645">Protease</keyword>
<comment type="subcellular location">
    <subcellularLocation>
        <location evidence="6">Membrane</location>
        <topology evidence="6">Single-pass type II membrane protein</topology>
    </subcellularLocation>
</comment>
<dbReference type="STRING" id="1798542.A3F54_04845"/>
<dbReference type="InterPro" id="IPR000223">
    <property type="entry name" value="Pept_S26A_signal_pept_1"/>
</dbReference>
<keyword evidence="4 6" id="KW-0378">Hydrolase</keyword>
<dbReference type="InterPro" id="IPR019533">
    <property type="entry name" value="Peptidase_S26"/>
</dbReference>
<dbReference type="InterPro" id="IPR019758">
    <property type="entry name" value="Pept_S26A_signal_pept_1_CS"/>
</dbReference>
<gene>
    <name evidence="8" type="ORF">A3F54_04845</name>
</gene>
<evidence type="ECO:0000256" key="6">
    <source>
        <dbReference type="RuleBase" id="RU362042"/>
    </source>
</evidence>
<dbReference type="EC" id="3.4.21.89" evidence="3 6"/>
<comment type="similarity">
    <text evidence="2 6">Belongs to the peptidase S26 family.</text>
</comment>
<evidence type="ECO:0000313" key="8">
    <source>
        <dbReference type="EMBL" id="OGY83780.1"/>
    </source>
</evidence>
<dbReference type="PROSITE" id="PS00760">
    <property type="entry name" value="SPASE_I_2"/>
    <property type="match status" value="1"/>
</dbReference>
<feature type="active site" evidence="5">
    <location>
        <position position="31"/>
    </location>
</feature>
<dbReference type="PANTHER" id="PTHR43390">
    <property type="entry name" value="SIGNAL PEPTIDASE I"/>
    <property type="match status" value="1"/>
</dbReference>
<dbReference type="NCBIfam" id="TIGR02227">
    <property type="entry name" value="sigpep_I_bact"/>
    <property type="match status" value="1"/>
</dbReference>
<dbReference type="GO" id="GO:0004252">
    <property type="term" value="F:serine-type endopeptidase activity"/>
    <property type="evidence" value="ECO:0007669"/>
    <property type="project" value="InterPro"/>
</dbReference>
<dbReference type="Pfam" id="PF10502">
    <property type="entry name" value="Peptidase_S26"/>
    <property type="match status" value="1"/>
</dbReference>
<name>A0A1G2B6A2_9BACT</name>
<dbReference type="Gene3D" id="2.10.109.10">
    <property type="entry name" value="Umud Fragment, subunit A"/>
    <property type="match status" value="1"/>
</dbReference>
<dbReference type="EMBL" id="MHKD01000019">
    <property type="protein sequence ID" value="OGY83780.1"/>
    <property type="molecule type" value="Genomic_DNA"/>
</dbReference>
<protein>
    <recommendedName>
        <fullName evidence="3 6">Signal peptidase I</fullName>
        <ecNumber evidence="3 6">3.4.21.89</ecNumber>
    </recommendedName>
</protein>
<evidence type="ECO:0000259" key="7">
    <source>
        <dbReference type="Pfam" id="PF10502"/>
    </source>
</evidence>
<dbReference type="PRINTS" id="PR00727">
    <property type="entry name" value="LEADERPTASE"/>
</dbReference>